<dbReference type="AlphaFoldDB" id="A0A2P2KF45"/>
<proteinExistence type="predicted"/>
<dbReference type="EMBL" id="GGEC01023884">
    <property type="protein sequence ID" value="MBX04368.1"/>
    <property type="molecule type" value="Transcribed_RNA"/>
</dbReference>
<protein>
    <submittedName>
        <fullName evidence="1">Uncharacterized protein</fullName>
    </submittedName>
</protein>
<name>A0A2P2KF45_RHIMU</name>
<evidence type="ECO:0000313" key="1">
    <source>
        <dbReference type="EMBL" id="MBX04368.1"/>
    </source>
</evidence>
<reference evidence="1" key="1">
    <citation type="submission" date="2018-02" db="EMBL/GenBank/DDBJ databases">
        <title>Rhizophora mucronata_Transcriptome.</title>
        <authorList>
            <person name="Meera S.P."/>
            <person name="Sreeshan A."/>
            <person name="Augustine A."/>
        </authorList>
    </citation>
    <scope>NUCLEOTIDE SEQUENCE</scope>
    <source>
        <tissue evidence="1">Leaf</tissue>
    </source>
</reference>
<accession>A0A2P2KF45</accession>
<sequence>MMQARLIMLPALKTSLLDQGDQPASELDKLLDQSRRYRRDTIRRPRVSFASPCHNKVLIFPYTLEA</sequence>
<organism evidence="1">
    <name type="scientific">Rhizophora mucronata</name>
    <name type="common">Asiatic mangrove</name>
    <dbReference type="NCBI Taxonomy" id="61149"/>
    <lineage>
        <taxon>Eukaryota</taxon>
        <taxon>Viridiplantae</taxon>
        <taxon>Streptophyta</taxon>
        <taxon>Embryophyta</taxon>
        <taxon>Tracheophyta</taxon>
        <taxon>Spermatophyta</taxon>
        <taxon>Magnoliopsida</taxon>
        <taxon>eudicotyledons</taxon>
        <taxon>Gunneridae</taxon>
        <taxon>Pentapetalae</taxon>
        <taxon>rosids</taxon>
        <taxon>fabids</taxon>
        <taxon>Malpighiales</taxon>
        <taxon>Rhizophoraceae</taxon>
        <taxon>Rhizophora</taxon>
    </lineage>
</organism>